<name>A0A671UA16_SPAAU</name>
<feature type="compositionally biased region" description="Basic and acidic residues" evidence="2">
    <location>
        <begin position="564"/>
        <end position="578"/>
    </location>
</feature>
<organism evidence="3 4">
    <name type="scientific">Sparus aurata</name>
    <name type="common">Gilthead sea bream</name>
    <dbReference type="NCBI Taxonomy" id="8175"/>
    <lineage>
        <taxon>Eukaryota</taxon>
        <taxon>Metazoa</taxon>
        <taxon>Chordata</taxon>
        <taxon>Craniata</taxon>
        <taxon>Vertebrata</taxon>
        <taxon>Euteleostomi</taxon>
        <taxon>Actinopterygii</taxon>
        <taxon>Neopterygii</taxon>
        <taxon>Teleostei</taxon>
        <taxon>Neoteleostei</taxon>
        <taxon>Acanthomorphata</taxon>
        <taxon>Eupercaria</taxon>
        <taxon>Spariformes</taxon>
        <taxon>Sparidae</taxon>
        <taxon>Sparus</taxon>
    </lineage>
</organism>
<feature type="compositionally biased region" description="Polar residues" evidence="2">
    <location>
        <begin position="526"/>
        <end position="535"/>
    </location>
</feature>
<dbReference type="GeneTree" id="ENSGT01030000234876"/>
<evidence type="ECO:0000313" key="3">
    <source>
        <dbReference type="Ensembl" id="ENSSAUP00010011191.1"/>
    </source>
</evidence>
<feature type="compositionally biased region" description="Basic and acidic residues" evidence="2">
    <location>
        <begin position="342"/>
        <end position="351"/>
    </location>
</feature>
<dbReference type="InParanoid" id="A0A671UA16"/>
<dbReference type="OMA" id="QQASMEI"/>
<reference evidence="3" key="3">
    <citation type="submission" date="2025-09" db="UniProtKB">
        <authorList>
            <consortium name="Ensembl"/>
        </authorList>
    </citation>
    <scope>IDENTIFICATION</scope>
</reference>
<keyword evidence="1" id="KW-0175">Coiled coil</keyword>
<feature type="compositionally biased region" description="Basic and acidic residues" evidence="2">
    <location>
        <begin position="311"/>
        <end position="324"/>
    </location>
</feature>
<feature type="region of interest" description="Disordered" evidence="2">
    <location>
        <begin position="275"/>
        <end position="351"/>
    </location>
</feature>
<reference evidence="3" key="1">
    <citation type="submission" date="2021-04" db="EMBL/GenBank/DDBJ databases">
        <authorList>
            <consortium name="Wellcome Sanger Institute Data Sharing"/>
        </authorList>
    </citation>
    <scope>NUCLEOTIDE SEQUENCE [LARGE SCALE GENOMIC DNA]</scope>
</reference>
<feature type="coiled-coil region" evidence="1">
    <location>
        <begin position="89"/>
        <end position="270"/>
    </location>
</feature>
<dbReference type="Proteomes" id="UP000472265">
    <property type="component" value="Chromosome 6"/>
</dbReference>
<feature type="compositionally biased region" description="Basic and acidic residues" evidence="2">
    <location>
        <begin position="281"/>
        <end position="295"/>
    </location>
</feature>
<proteinExistence type="predicted"/>
<keyword evidence="4" id="KW-1185">Reference proteome</keyword>
<dbReference type="Ensembl" id="ENSSAUT00010011899.1">
    <property type="protein sequence ID" value="ENSSAUP00010011191.1"/>
    <property type="gene ID" value="ENSSAUG00010005403.1"/>
</dbReference>
<protein>
    <submittedName>
        <fullName evidence="3">Uncharacterized protein</fullName>
    </submittedName>
</protein>
<evidence type="ECO:0000256" key="2">
    <source>
        <dbReference type="SAM" id="MobiDB-lite"/>
    </source>
</evidence>
<evidence type="ECO:0000256" key="1">
    <source>
        <dbReference type="SAM" id="Coils"/>
    </source>
</evidence>
<sequence length="676" mass="77065">MAGTDDPKAGGSKGALNSLEAVIRELTSDLLPDYADMVRKTDTSELPGMMDALLCQALTEELKGKNKEKMMGSLLVVMLAQQKHSDQLLQQASMEIDTRRTKNKALKKQCEEIKESLTKANEALNKSDESLKQTKETLDKADGHISQVESQLKAQEDEYAKLQDEHADLKQVLSAQGAELDKTEYELTVTTQRADHISRELESATEQIEDLKLKLQVWEKARENENQFRHDANRELRETREQLHDLQLDKREKERELDKVKRELEHSLEYNSFSKAPARAHASEEAKGNRYDRGAQLDLSLGAMSPIDPGARTRTDRDLGDRGKRSSSPQPLSVSRVHHSRAPSDRDLDKIARNITRYEPKAGGKNDTKAYLEDIEFYLGRFPDATVDDRLYLIRGTSSQKVNKFIDRQTPRVKNNYEILSKALIDEFKSYTIKTGLTAALTVKQGRQESPQEYYERLHEAYFGPKNETEMEEELHFKSLFVQNLHPSTSHHLGVMACPETLTSRQLREMATKGFNKQRQALVKTPETNILSVSSKGPPLELEGAPNAEPPESAATSSKFPKPPIDRGYSRSDSDQRHPQKPRFAGYDHPRGGSNYRFSDSRDTRRPFNQWKGNRSYNNREPDRREPRNYGFNETRHQNPSDRKEIGKSGHVNSRPDRSGINKEDVDAIRRVIEQV</sequence>
<dbReference type="AlphaFoldDB" id="A0A671UA16"/>
<evidence type="ECO:0000313" key="4">
    <source>
        <dbReference type="Proteomes" id="UP000472265"/>
    </source>
</evidence>
<accession>A0A671UA16</accession>
<reference evidence="3" key="2">
    <citation type="submission" date="2025-08" db="UniProtKB">
        <authorList>
            <consortium name="Ensembl"/>
        </authorList>
    </citation>
    <scope>IDENTIFICATION</scope>
</reference>
<feature type="compositionally biased region" description="Basic and acidic residues" evidence="2">
    <location>
        <begin position="618"/>
        <end position="663"/>
    </location>
</feature>
<feature type="region of interest" description="Disordered" evidence="2">
    <location>
        <begin position="516"/>
        <end position="663"/>
    </location>
</feature>